<sequence length="363" mass="41552">MKKLLKLLGSITLLITSTTVTSCTINFKYGNNNTDDNKPPGFLETNTNNLNSYKNGAEWLRYESYRQFNYLDQRFVTSTVAPIGTYVKKDDEVKVYLDLTKMTSAEVSLLTGNDTVFLIGLDGEWQSTLSLPAFINTQSTSRAGITVESYEEKDGQLILKFIAPKDGLLYQRIAATLNIVKVVVNDVEDDISKKVLVYDRDARSAVFDENYRGFWNEIYEQLDQFVADEYNVQKQFTERTPMVIFKSTKFNFVIDMPKLFLILKTAEKDGIDYRDNNLNTFLDVMDKNYELNSELYGISSKGIGVHNFEFDFQKINIFLSDNKPTTFDAPVAENYINFHSSLPPTSMDFEALLESEPGFYKNQ</sequence>
<feature type="signal peptide" evidence="1">
    <location>
        <begin position="1"/>
        <end position="22"/>
    </location>
</feature>
<reference evidence="2 3" key="1">
    <citation type="submission" date="2017-11" db="EMBL/GenBank/DDBJ databases">
        <title>Complete genome sequence of Spiroplasma clarkii CN-5 (DSM 19994).</title>
        <authorList>
            <person name="Tsai Y.-M."/>
            <person name="Chang A."/>
            <person name="Lo W.-S."/>
            <person name="Kuo C.-H."/>
        </authorList>
    </citation>
    <scope>NUCLEOTIDE SEQUENCE [LARGE SCALE GENOMIC DNA]</scope>
    <source>
        <strain evidence="2 3">CN-5</strain>
    </source>
</reference>
<feature type="chain" id="PRO_5014998250" description="Lipoprotein" evidence="1">
    <location>
        <begin position="23"/>
        <end position="363"/>
    </location>
</feature>
<organism evidence="2 3">
    <name type="scientific">Spiroplasma clarkii</name>
    <dbReference type="NCBI Taxonomy" id="2139"/>
    <lineage>
        <taxon>Bacteria</taxon>
        <taxon>Bacillati</taxon>
        <taxon>Mycoplasmatota</taxon>
        <taxon>Mollicutes</taxon>
        <taxon>Entomoplasmatales</taxon>
        <taxon>Spiroplasmataceae</taxon>
        <taxon>Spiroplasma</taxon>
    </lineage>
</organism>
<dbReference type="EMBL" id="CP024870">
    <property type="protein sequence ID" value="ATX71104.1"/>
    <property type="molecule type" value="Genomic_DNA"/>
</dbReference>
<dbReference type="Proteomes" id="UP000231179">
    <property type="component" value="Chromosome"/>
</dbReference>
<name>A0A2K8KN57_9MOLU</name>
<evidence type="ECO:0000313" key="3">
    <source>
        <dbReference type="Proteomes" id="UP000231179"/>
    </source>
</evidence>
<protein>
    <recommendedName>
        <fullName evidence="4">Lipoprotein</fullName>
    </recommendedName>
</protein>
<gene>
    <name evidence="2" type="ORF">SCLAR_v1c07910</name>
</gene>
<keyword evidence="3" id="KW-1185">Reference proteome</keyword>
<evidence type="ECO:0000256" key="1">
    <source>
        <dbReference type="SAM" id="SignalP"/>
    </source>
</evidence>
<evidence type="ECO:0008006" key="4">
    <source>
        <dbReference type="Google" id="ProtNLM"/>
    </source>
</evidence>
<dbReference type="AlphaFoldDB" id="A0A2K8KN57"/>
<dbReference type="PROSITE" id="PS51257">
    <property type="entry name" value="PROKAR_LIPOPROTEIN"/>
    <property type="match status" value="1"/>
</dbReference>
<keyword evidence="1" id="KW-0732">Signal</keyword>
<accession>A0A2K8KN57</accession>
<proteinExistence type="predicted"/>
<dbReference type="RefSeq" id="WP_100254645.1">
    <property type="nucleotide sequence ID" value="NZ_CP024870.1"/>
</dbReference>
<evidence type="ECO:0000313" key="2">
    <source>
        <dbReference type="EMBL" id="ATX71104.1"/>
    </source>
</evidence>